<dbReference type="SUPFAM" id="SSF144232">
    <property type="entry name" value="HIT/MYND zinc finger-like"/>
    <property type="match status" value="1"/>
</dbReference>
<evidence type="ECO:0000256" key="1">
    <source>
        <dbReference type="ARBA" id="ARBA00022723"/>
    </source>
</evidence>
<feature type="domain" description="MYND-type" evidence="5">
    <location>
        <begin position="419"/>
        <end position="464"/>
    </location>
</feature>
<keyword evidence="3" id="KW-0862">Zinc</keyword>
<keyword evidence="2 4" id="KW-0863">Zinc-finger</keyword>
<evidence type="ECO:0000313" key="6">
    <source>
        <dbReference type="EMBL" id="KAG5173079.1"/>
    </source>
</evidence>
<dbReference type="Pfam" id="PF01753">
    <property type="entry name" value="zf-MYND"/>
    <property type="match status" value="1"/>
</dbReference>
<dbReference type="Gene3D" id="6.10.140.2220">
    <property type="match status" value="1"/>
</dbReference>
<dbReference type="OrthoDB" id="432970at2759"/>
<evidence type="ECO:0000259" key="5">
    <source>
        <dbReference type="PROSITE" id="PS50865"/>
    </source>
</evidence>
<protein>
    <recommendedName>
        <fullName evidence="5">MYND-type domain-containing protein</fullName>
    </recommendedName>
</protein>
<accession>A0A8H7Y871</accession>
<comment type="caution">
    <text evidence="6">The sequence shown here is derived from an EMBL/GenBank/DDBJ whole genome shotgun (WGS) entry which is preliminary data.</text>
</comment>
<sequence>MSKDLVEKFNALPRNPRSPSGWAPNEWHFDVRYVQLEPNPAHVVFFFQPQSHLIYTLRLPIDLASDEVNLKFFPETAKEAAPTVVKGILRAFVDNMGRNDRRMYPEPPSALAPWKLMTDDKALATAVGHELKRVGVKSEALWDISISSETVVDGAMQTFGLFFRNLVNVCVLDDTMAAIVQTPGPIVWEGCRVPKAVSEKRNDLDDEENSDFRVMLEYTTLWATVLPSDGTEYEAKRYQENREREFTRIETLLKEKPERIINAAADRGDADAALDYGMRLTVGLGCKRNRKRARDYLVKAAHSESASKTIKAMAHGVLIEWYLHSDRITPRYAFAASHHCNEAAQLCAEVSGSDVCASPAVLWFMKKTFKTLAEDVPEFYIWFIEAVDALEARDRQYEENQAKIARKRALNASRYRCAAPGCEIEADKGSKLSRCSGPCDIDKKPYYCTQECQREDWRNHKPFCRPGAESSVIDDGTKYDLAETSPARKTVDGALMIPITFRESGKTLMVCSTTMDAKMLKEMKRYNEMDIGQA</sequence>
<organism evidence="6">
    <name type="scientific">Psilocybe cubensis</name>
    <name type="common">Psychedelic mushroom</name>
    <name type="synonym">Stropharia cubensis</name>
    <dbReference type="NCBI Taxonomy" id="181762"/>
    <lineage>
        <taxon>Eukaryota</taxon>
        <taxon>Fungi</taxon>
        <taxon>Dikarya</taxon>
        <taxon>Basidiomycota</taxon>
        <taxon>Agaricomycotina</taxon>
        <taxon>Agaricomycetes</taxon>
        <taxon>Agaricomycetidae</taxon>
        <taxon>Agaricales</taxon>
        <taxon>Agaricineae</taxon>
        <taxon>Strophariaceae</taxon>
        <taxon>Psilocybe</taxon>
    </lineage>
</organism>
<evidence type="ECO:0000256" key="3">
    <source>
        <dbReference type="ARBA" id="ARBA00022833"/>
    </source>
</evidence>
<evidence type="ECO:0000256" key="2">
    <source>
        <dbReference type="ARBA" id="ARBA00022771"/>
    </source>
</evidence>
<keyword evidence="1" id="KW-0479">Metal-binding</keyword>
<proteinExistence type="predicted"/>
<dbReference type="AlphaFoldDB" id="A0A8H7Y871"/>
<dbReference type="InterPro" id="IPR002893">
    <property type="entry name" value="Znf_MYND"/>
</dbReference>
<gene>
    <name evidence="6" type="ORF">JR316_002584</name>
</gene>
<dbReference type="PROSITE" id="PS50865">
    <property type="entry name" value="ZF_MYND_2"/>
    <property type="match status" value="1"/>
</dbReference>
<dbReference type="Gene3D" id="1.25.40.10">
    <property type="entry name" value="Tetratricopeptide repeat domain"/>
    <property type="match status" value="1"/>
</dbReference>
<reference evidence="6" key="1">
    <citation type="submission" date="2021-02" db="EMBL/GenBank/DDBJ databases">
        <title>Psilocybe cubensis genome.</title>
        <authorList>
            <person name="Mckernan K.J."/>
            <person name="Crawford S."/>
            <person name="Trippe A."/>
            <person name="Kane L.T."/>
            <person name="Mclaughlin S."/>
        </authorList>
    </citation>
    <scope>NUCLEOTIDE SEQUENCE [LARGE SCALE GENOMIC DNA]</scope>
    <source>
        <strain evidence="6">MGC-MH-2018</strain>
    </source>
</reference>
<dbReference type="InterPro" id="IPR011990">
    <property type="entry name" value="TPR-like_helical_dom_sf"/>
</dbReference>
<name>A0A8H7Y871_PSICU</name>
<evidence type="ECO:0000256" key="4">
    <source>
        <dbReference type="PROSITE-ProRule" id="PRU00134"/>
    </source>
</evidence>
<dbReference type="EMBL" id="JAFIQS010000002">
    <property type="protein sequence ID" value="KAG5173079.1"/>
    <property type="molecule type" value="Genomic_DNA"/>
</dbReference>
<dbReference type="GO" id="GO:0008270">
    <property type="term" value="F:zinc ion binding"/>
    <property type="evidence" value="ECO:0007669"/>
    <property type="project" value="UniProtKB-KW"/>
</dbReference>